<reference evidence="2 3" key="1">
    <citation type="submission" date="2018-08" db="EMBL/GenBank/DDBJ databases">
        <title>Genome and evolution of the arbuscular mycorrhizal fungus Diversispora epigaea (formerly Glomus versiforme) and its bacterial endosymbionts.</title>
        <authorList>
            <person name="Sun X."/>
            <person name="Fei Z."/>
            <person name="Harrison M."/>
        </authorList>
    </citation>
    <scope>NUCLEOTIDE SEQUENCE [LARGE SCALE GENOMIC DNA]</scope>
    <source>
        <strain evidence="2 3">IT104</strain>
    </source>
</reference>
<sequence>MPKSPELSATTQSSISPEINSNDTPKKINIQNEDASTSNISPICSKPKSSEDEEIEFLNRVHKEQISNEIRERKQEKKLLRNNEKSNNQDTLSYNKDKSSEQSNSSCVVKTVTVETEVSEETKKDNHNGVTTGNKNPNISEIKFSCPESKSSNNIPYNQKVEQ</sequence>
<feature type="region of interest" description="Disordered" evidence="1">
    <location>
        <begin position="1"/>
        <end position="163"/>
    </location>
</feature>
<evidence type="ECO:0000313" key="3">
    <source>
        <dbReference type="Proteomes" id="UP000266861"/>
    </source>
</evidence>
<gene>
    <name evidence="2" type="ORF">Glove_166g150</name>
</gene>
<accession>A0A397IZA3</accession>
<feature type="compositionally biased region" description="Basic and acidic residues" evidence="1">
    <location>
        <begin position="57"/>
        <end position="84"/>
    </location>
</feature>
<proteinExistence type="predicted"/>
<evidence type="ECO:0000256" key="1">
    <source>
        <dbReference type="SAM" id="MobiDB-lite"/>
    </source>
</evidence>
<evidence type="ECO:0000313" key="2">
    <source>
        <dbReference type="EMBL" id="RHZ78213.1"/>
    </source>
</evidence>
<feature type="compositionally biased region" description="Polar residues" evidence="1">
    <location>
        <begin position="85"/>
        <end position="94"/>
    </location>
</feature>
<feature type="compositionally biased region" description="Polar residues" evidence="1">
    <location>
        <begin position="7"/>
        <end position="42"/>
    </location>
</feature>
<dbReference type="Proteomes" id="UP000266861">
    <property type="component" value="Unassembled WGS sequence"/>
</dbReference>
<feature type="compositionally biased region" description="Polar residues" evidence="1">
    <location>
        <begin position="148"/>
        <end position="157"/>
    </location>
</feature>
<dbReference type="EMBL" id="PQFF01000156">
    <property type="protein sequence ID" value="RHZ78213.1"/>
    <property type="molecule type" value="Genomic_DNA"/>
</dbReference>
<feature type="compositionally biased region" description="Polar residues" evidence="1">
    <location>
        <begin position="128"/>
        <end position="139"/>
    </location>
</feature>
<dbReference type="AlphaFoldDB" id="A0A397IZA3"/>
<keyword evidence="3" id="KW-1185">Reference proteome</keyword>
<protein>
    <submittedName>
        <fullName evidence="2">Uncharacterized protein</fullName>
    </submittedName>
</protein>
<organism evidence="2 3">
    <name type="scientific">Diversispora epigaea</name>
    <dbReference type="NCBI Taxonomy" id="1348612"/>
    <lineage>
        <taxon>Eukaryota</taxon>
        <taxon>Fungi</taxon>
        <taxon>Fungi incertae sedis</taxon>
        <taxon>Mucoromycota</taxon>
        <taxon>Glomeromycotina</taxon>
        <taxon>Glomeromycetes</taxon>
        <taxon>Diversisporales</taxon>
        <taxon>Diversisporaceae</taxon>
        <taxon>Diversispora</taxon>
    </lineage>
</organism>
<name>A0A397IZA3_9GLOM</name>
<comment type="caution">
    <text evidence="2">The sequence shown here is derived from an EMBL/GenBank/DDBJ whole genome shotgun (WGS) entry which is preliminary data.</text>
</comment>